<protein>
    <submittedName>
        <fullName evidence="1">Uncharacterized protein</fullName>
    </submittedName>
</protein>
<name>A0AAV7N115_PLEWA</name>
<organism evidence="1 2">
    <name type="scientific">Pleurodeles waltl</name>
    <name type="common">Iberian ribbed newt</name>
    <dbReference type="NCBI Taxonomy" id="8319"/>
    <lineage>
        <taxon>Eukaryota</taxon>
        <taxon>Metazoa</taxon>
        <taxon>Chordata</taxon>
        <taxon>Craniata</taxon>
        <taxon>Vertebrata</taxon>
        <taxon>Euteleostomi</taxon>
        <taxon>Amphibia</taxon>
        <taxon>Batrachia</taxon>
        <taxon>Caudata</taxon>
        <taxon>Salamandroidea</taxon>
        <taxon>Salamandridae</taxon>
        <taxon>Pleurodelinae</taxon>
        <taxon>Pleurodeles</taxon>
    </lineage>
</organism>
<sequence length="95" mass="10330">MARVLSRLRCPGRAGWRLVLECATGQIISSSPAEMCVSNYMNDASAGVKIEVHWQSWVAARVPESAAVQRNGPGISGAASVVIWTEVSRTRFEVR</sequence>
<dbReference type="AlphaFoldDB" id="A0AAV7N115"/>
<reference evidence="1" key="1">
    <citation type="journal article" date="2022" name="bioRxiv">
        <title>Sequencing and chromosome-scale assembly of the giantPleurodeles waltlgenome.</title>
        <authorList>
            <person name="Brown T."/>
            <person name="Elewa A."/>
            <person name="Iarovenko S."/>
            <person name="Subramanian E."/>
            <person name="Araus A.J."/>
            <person name="Petzold A."/>
            <person name="Susuki M."/>
            <person name="Suzuki K.-i.T."/>
            <person name="Hayashi T."/>
            <person name="Toyoda A."/>
            <person name="Oliveira C."/>
            <person name="Osipova E."/>
            <person name="Leigh N.D."/>
            <person name="Simon A."/>
            <person name="Yun M.H."/>
        </authorList>
    </citation>
    <scope>NUCLEOTIDE SEQUENCE</scope>
    <source>
        <strain evidence="1">20211129_DDA</strain>
        <tissue evidence="1">Liver</tissue>
    </source>
</reference>
<dbReference type="Proteomes" id="UP001066276">
    <property type="component" value="Chromosome 9"/>
</dbReference>
<keyword evidence="2" id="KW-1185">Reference proteome</keyword>
<dbReference type="EMBL" id="JANPWB010000013">
    <property type="protein sequence ID" value="KAJ1109286.1"/>
    <property type="molecule type" value="Genomic_DNA"/>
</dbReference>
<evidence type="ECO:0000313" key="2">
    <source>
        <dbReference type="Proteomes" id="UP001066276"/>
    </source>
</evidence>
<proteinExistence type="predicted"/>
<accession>A0AAV7N115</accession>
<evidence type="ECO:0000313" key="1">
    <source>
        <dbReference type="EMBL" id="KAJ1109286.1"/>
    </source>
</evidence>
<comment type="caution">
    <text evidence="1">The sequence shown here is derived from an EMBL/GenBank/DDBJ whole genome shotgun (WGS) entry which is preliminary data.</text>
</comment>
<gene>
    <name evidence="1" type="ORF">NDU88_006648</name>
</gene>